<dbReference type="InterPro" id="IPR028994">
    <property type="entry name" value="Integrin_alpha_N"/>
</dbReference>
<gene>
    <name evidence="1" type="primary">KPTN_3</name>
    <name evidence="1" type="ORF">CM83_33729</name>
</gene>
<dbReference type="AlphaFoldDB" id="A0A0A9YIE0"/>
<dbReference type="GO" id="GO:0007015">
    <property type="term" value="P:actin filament organization"/>
    <property type="evidence" value="ECO:0007669"/>
    <property type="project" value="InterPro"/>
</dbReference>
<protein>
    <submittedName>
        <fullName evidence="1">Kaptin</fullName>
    </submittedName>
</protein>
<sequence length="142" mass="15759">MLLKFMCDRDVVENGLKKKHLLPDSDKFDAAITSCIADIDMDGKPEILLGTFSQMMLVYKFDGKWRLSGLRRFSHAVHSIGYTDLSGDGAKELIVATMSGIHILQHNPVNVLKEFYGRLNPALKMIQSSNIADGSADESVDE</sequence>
<dbReference type="GO" id="GO:0034198">
    <property type="term" value="P:cellular response to amino acid starvation"/>
    <property type="evidence" value="ECO:0007669"/>
    <property type="project" value="TreeGrafter"/>
</dbReference>
<dbReference type="GO" id="GO:1904262">
    <property type="term" value="P:negative regulation of TORC1 signaling"/>
    <property type="evidence" value="ECO:0007669"/>
    <property type="project" value="TreeGrafter"/>
</dbReference>
<dbReference type="InterPro" id="IPR029982">
    <property type="entry name" value="Kptn"/>
</dbReference>
<dbReference type="PANTHER" id="PTHR15435:SF2">
    <property type="entry name" value="KICSTOR COMPLEX PROTEIN KAPTIN"/>
    <property type="match status" value="1"/>
</dbReference>
<name>A0A0A9YIE0_LYGHE</name>
<dbReference type="GO" id="GO:0030027">
    <property type="term" value="C:lamellipodium"/>
    <property type="evidence" value="ECO:0007669"/>
    <property type="project" value="TreeGrafter"/>
</dbReference>
<dbReference type="GO" id="GO:0051015">
    <property type="term" value="F:actin filament binding"/>
    <property type="evidence" value="ECO:0007669"/>
    <property type="project" value="TreeGrafter"/>
</dbReference>
<accession>A0A0A9YIE0</accession>
<evidence type="ECO:0000313" key="1">
    <source>
        <dbReference type="EMBL" id="JAG32837.1"/>
    </source>
</evidence>
<dbReference type="PANTHER" id="PTHR15435">
    <property type="entry name" value="KICSTOR COMPLEX PROTEIN KAPTIN"/>
    <property type="match status" value="1"/>
</dbReference>
<reference evidence="1" key="1">
    <citation type="journal article" date="2014" name="PLoS ONE">
        <title>Transcriptome-Based Identification of ABC Transporters in the Western Tarnished Plant Bug Lygus hesperus.</title>
        <authorList>
            <person name="Hull J.J."/>
            <person name="Chaney K."/>
            <person name="Geib S.M."/>
            <person name="Fabrick J.A."/>
            <person name="Brent C.S."/>
            <person name="Walsh D."/>
            <person name="Lavine L.C."/>
        </authorList>
    </citation>
    <scope>NUCLEOTIDE SEQUENCE</scope>
</reference>
<organism evidence="1">
    <name type="scientific">Lygus hesperus</name>
    <name type="common">Western plant bug</name>
    <dbReference type="NCBI Taxonomy" id="30085"/>
    <lineage>
        <taxon>Eukaryota</taxon>
        <taxon>Metazoa</taxon>
        <taxon>Ecdysozoa</taxon>
        <taxon>Arthropoda</taxon>
        <taxon>Hexapoda</taxon>
        <taxon>Insecta</taxon>
        <taxon>Pterygota</taxon>
        <taxon>Neoptera</taxon>
        <taxon>Paraneoptera</taxon>
        <taxon>Hemiptera</taxon>
        <taxon>Heteroptera</taxon>
        <taxon>Panheteroptera</taxon>
        <taxon>Cimicomorpha</taxon>
        <taxon>Miridae</taxon>
        <taxon>Mirini</taxon>
        <taxon>Lygus</taxon>
    </lineage>
</organism>
<dbReference type="GO" id="GO:0015629">
    <property type="term" value="C:actin cytoskeleton"/>
    <property type="evidence" value="ECO:0007669"/>
    <property type="project" value="InterPro"/>
</dbReference>
<proteinExistence type="predicted"/>
<dbReference type="SUPFAM" id="SSF69318">
    <property type="entry name" value="Integrin alpha N-terminal domain"/>
    <property type="match status" value="1"/>
</dbReference>
<reference evidence="1" key="2">
    <citation type="submission" date="2014-07" db="EMBL/GenBank/DDBJ databases">
        <authorList>
            <person name="Hull J."/>
        </authorList>
    </citation>
    <scope>NUCLEOTIDE SEQUENCE</scope>
</reference>
<dbReference type="EMBL" id="GBHO01010767">
    <property type="protein sequence ID" value="JAG32837.1"/>
    <property type="molecule type" value="Transcribed_RNA"/>
</dbReference>